<sequence length="451" mass="50593">MRHGSLCRNVYDPFFMRNVKRVLASYKESMDHSNRKGVSREAFVDISEQGAAWYLGHMQLASRALAEKVKDADFVLEIRDARLPFTTANPNLQKIIVSRPKLIVFNKAELSNEDCNRAIQQYYERTGNFALFTSAKRSWRDTVEAVQRFVTHILPAQRFKTTANIGLVVGMPNVGKSTLINSLRLAHEYQFHREDFRRPRTPETVSITPGTTRGIKLVPVCRDPNIVLYDSPGLTLPGCFAREAGLKLAACAIIPTNDITLPRSLVARYIYDVLSAAGACEHMAECLHLPRAPISFDDCISMICERSGTSGQTDLGNLNPLQAQRFLIHDFQIGSLGRITLDRLPKKVRQVMSKEECPRLSGNVNNKGEGCDDCSETAWTHDVKSCDVVSRYSEDMREVMEELQGEYTGNRSPYSGAHSDSTVISRKKGPISRVSVFDESFKKNVRIAPGR</sequence>
<dbReference type="InterPro" id="IPR027417">
    <property type="entry name" value="P-loop_NTPase"/>
</dbReference>
<dbReference type="PANTHER" id="PTHR45782">
    <property type="entry name" value="MITOCHONDRIAL RIBOSOME-ASSOCIATED GTPASE 1"/>
    <property type="match status" value="1"/>
</dbReference>
<dbReference type="GO" id="GO:0005739">
    <property type="term" value="C:mitochondrion"/>
    <property type="evidence" value="ECO:0007669"/>
    <property type="project" value="TreeGrafter"/>
</dbReference>
<name>G0UU62_TRYCI</name>
<proteinExistence type="predicted"/>
<dbReference type="EMBL" id="HE575322">
    <property type="protein sequence ID" value="CCC92926.1"/>
    <property type="molecule type" value="Genomic_DNA"/>
</dbReference>
<dbReference type="Gene3D" id="3.40.50.300">
    <property type="entry name" value="P-loop containing nucleotide triphosphate hydrolases"/>
    <property type="match status" value="1"/>
</dbReference>
<protein>
    <submittedName>
        <fullName evidence="4">Putative GTP-binding protein</fullName>
    </submittedName>
</protein>
<dbReference type="VEuPathDB" id="TriTrypDB:TcIL3000_9_3230"/>
<dbReference type="PANTHER" id="PTHR45782:SF4">
    <property type="entry name" value="MITOCHONDRIAL RIBOSOME-ASSOCIATED GTPASE 1"/>
    <property type="match status" value="1"/>
</dbReference>
<evidence type="ECO:0000256" key="2">
    <source>
        <dbReference type="ARBA" id="ARBA00023134"/>
    </source>
</evidence>
<dbReference type="CDD" id="cd01856">
    <property type="entry name" value="YlqF"/>
    <property type="match status" value="1"/>
</dbReference>
<dbReference type="AlphaFoldDB" id="G0UU62"/>
<dbReference type="GO" id="GO:0005525">
    <property type="term" value="F:GTP binding"/>
    <property type="evidence" value="ECO:0007669"/>
    <property type="project" value="UniProtKB-KW"/>
</dbReference>
<organism evidence="4">
    <name type="scientific">Trypanosoma congolense (strain IL3000)</name>
    <dbReference type="NCBI Taxonomy" id="1068625"/>
    <lineage>
        <taxon>Eukaryota</taxon>
        <taxon>Discoba</taxon>
        <taxon>Euglenozoa</taxon>
        <taxon>Kinetoplastea</taxon>
        <taxon>Metakinetoplastina</taxon>
        <taxon>Trypanosomatida</taxon>
        <taxon>Trypanosomatidae</taxon>
        <taxon>Trypanosoma</taxon>
        <taxon>Nannomonas</taxon>
    </lineage>
</organism>
<keyword evidence="1" id="KW-0547">Nucleotide-binding</keyword>
<gene>
    <name evidence="4" type="ORF">TCIL3000_9_3230</name>
</gene>
<accession>G0UU62</accession>
<dbReference type="GO" id="GO:0003924">
    <property type="term" value="F:GTPase activity"/>
    <property type="evidence" value="ECO:0007669"/>
    <property type="project" value="TreeGrafter"/>
</dbReference>
<dbReference type="GO" id="GO:0032543">
    <property type="term" value="P:mitochondrial translation"/>
    <property type="evidence" value="ECO:0007669"/>
    <property type="project" value="TreeGrafter"/>
</dbReference>
<evidence type="ECO:0000313" key="4">
    <source>
        <dbReference type="EMBL" id="CCC92926.1"/>
    </source>
</evidence>
<feature type="domain" description="G" evidence="3">
    <location>
        <begin position="168"/>
        <end position="252"/>
    </location>
</feature>
<dbReference type="InterPro" id="IPR006073">
    <property type="entry name" value="GTP-bd"/>
</dbReference>
<evidence type="ECO:0000259" key="3">
    <source>
        <dbReference type="Pfam" id="PF01926"/>
    </source>
</evidence>
<dbReference type="SUPFAM" id="SSF52540">
    <property type="entry name" value="P-loop containing nucleoside triphosphate hydrolases"/>
    <property type="match status" value="1"/>
</dbReference>
<keyword evidence="2" id="KW-0342">GTP-binding</keyword>
<evidence type="ECO:0000256" key="1">
    <source>
        <dbReference type="ARBA" id="ARBA00022741"/>
    </source>
</evidence>
<reference evidence="4" key="1">
    <citation type="journal article" date="2012" name="Proc. Natl. Acad. Sci. U.S.A.">
        <title>Antigenic diversity is generated by distinct evolutionary mechanisms in African trypanosome species.</title>
        <authorList>
            <person name="Jackson A.P."/>
            <person name="Berry A."/>
            <person name="Aslett M."/>
            <person name="Allison H.C."/>
            <person name="Burton P."/>
            <person name="Vavrova-Anderson J."/>
            <person name="Brown R."/>
            <person name="Browne H."/>
            <person name="Corton N."/>
            <person name="Hauser H."/>
            <person name="Gamble J."/>
            <person name="Gilderthorp R."/>
            <person name="Marcello L."/>
            <person name="McQuillan J."/>
            <person name="Otto T.D."/>
            <person name="Quail M.A."/>
            <person name="Sanders M.J."/>
            <person name="van Tonder A."/>
            <person name="Ginger M.L."/>
            <person name="Field M.C."/>
            <person name="Barry J.D."/>
            <person name="Hertz-Fowler C."/>
            <person name="Berriman M."/>
        </authorList>
    </citation>
    <scope>NUCLEOTIDE SEQUENCE</scope>
    <source>
        <strain evidence="4">IL3000</strain>
    </source>
</reference>
<dbReference type="Pfam" id="PF01926">
    <property type="entry name" value="MMR_HSR1"/>
    <property type="match status" value="1"/>
</dbReference>